<accession>A0A974DS64</accession>
<reference evidence="3" key="1">
    <citation type="journal article" date="2016" name="Nature">
        <title>Genome evolution in the allotetraploid frog Xenopus laevis.</title>
        <authorList>
            <person name="Session A.M."/>
            <person name="Uno Y."/>
            <person name="Kwon T."/>
            <person name="Chapman J.A."/>
            <person name="Toyoda A."/>
            <person name="Takahashi S."/>
            <person name="Fukui A."/>
            <person name="Hikosaka A."/>
            <person name="Suzuki A."/>
            <person name="Kondo M."/>
            <person name="van Heeringen S.J."/>
            <person name="Quigley I."/>
            <person name="Heinz S."/>
            <person name="Ogino H."/>
            <person name="Ochi H."/>
            <person name="Hellsten U."/>
            <person name="Lyons J.B."/>
            <person name="Simakov O."/>
            <person name="Putnam N."/>
            <person name="Stites J."/>
            <person name="Kuroki Y."/>
            <person name="Tanaka T."/>
            <person name="Michiue T."/>
            <person name="Watanabe M."/>
            <person name="Bogdanovic O."/>
            <person name="Lister R."/>
            <person name="Georgiou G."/>
            <person name="Paranjpe S.S."/>
            <person name="van Kruijsbergen I."/>
            <person name="Shu S."/>
            <person name="Carlson J."/>
            <person name="Kinoshita T."/>
            <person name="Ohta Y."/>
            <person name="Mawaribuchi S."/>
            <person name="Jenkins J."/>
            <person name="Grimwood J."/>
            <person name="Schmutz J."/>
            <person name="Mitros T."/>
            <person name="Mozaffari S.V."/>
            <person name="Suzuki Y."/>
            <person name="Haramoto Y."/>
            <person name="Yamamoto T.S."/>
            <person name="Takagi C."/>
            <person name="Heald R."/>
            <person name="Miller K."/>
            <person name="Haudenschild C."/>
            <person name="Kitzman J."/>
            <person name="Nakayama T."/>
            <person name="Izutsu Y."/>
            <person name="Robert J."/>
            <person name="Fortriede J."/>
            <person name="Burns K."/>
            <person name="Lotay V."/>
            <person name="Karimi K."/>
            <person name="Yasuoka Y."/>
            <person name="Dichmann D.S."/>
            <person name="Flajnik M.F."/>
            <person name="Houston D.W."/>
            <person name="Shendure J."/>
            <person name="DuPasquier L."/>
            <person name="Vize P.D."/>
            <person name="Zorn A.M."/>
            <person name="Ito M."/>
            <person name="Marcotte E.M."/>
            <person name="Wallingford J.B."/>
            <person name="Ito Y."/>
            <person name="Asashima M."/>
            <person name="Ueno N."/>
            <person name="Matsuda Y."/>
            <person name="Veenstra G.J."/>
            <person name="Fujiyama A."/>
            <person name="Harland R.M."/>
            <person name="Taira M."/>
            <person name="Rokhsar D.S."/>
        </authorList>
    </citation>
    <scope>NUCLEOTIDE SEQUENCE [LARGE SCALE GENOMIC DNA]</scope>
    <source>
        <strain evidence="3">J</strain>
    </source>
</reference>
<evidence type="ECO:0000313" key="2">
    <source>
        <dbReference type="EMBL" id="OCT96236.1"/>
    </source>
</evidence>
<organism evidence="2 3">
    <name type="scientific">Xenopus laevis</name>
    <name type="common">African clawed frog</name>
    <dbReference type="NCBI Taxonomy" id="8355"/>
    <lineage>
        <taxon>Eukaryota</taxon>
        <taxon>Metazoa</taxon>
        <taxon>Chordata</taxon>
        <taxon>Craniata</taxon>
        <taxon>Vertebrata</taxon>
        <taxon>Euteleostomi</taxon>
        <taxon>Amphibia</taxon>
        <taxon>Batrachia</taxon>
        <taxon>Anura</taxon>
        <taxon>Pipoidea</taxon>
        <taxon>Pipidae</taxon>
        <taxon>Xenopodinae</taxon>
        <taxon>Xenopus</taxon>
        <taxon>Xenopus</taxon>
    </lineage>
</organism>
<keyword evidence="1" id="KW-0472">Membrane</keyword>
<dbReference type="AlphaFoldDB" id="A0A974DS64"/>
<protein>
    <submittedName>
        <fullName evidence="2">Uncharacterized protein</fullName>
    </submittedName>
</protein>
<dbReference type="EMBL" id="CM004468">
    <property type="protein sequence ID" value="OCT96236.1"/>
    <property type="molecule type" value="Genomic_DNA"/>
</dbReference>
<dbReference type="Proteomes" id="UP000694892">
    <property type="component" value="Chromosome 2L"/>
</dbReference>
<evidence type="ECO:0000256" key="1">
    <source>
        <dbReference type="SAM" id="Phobius"/>
    </source>
</evidence>
<gene>
    <name evidence="2" type="ORF">XELAEV_18013911mg</name>
</gene>
<evidence type="ECO:0000313" key="3">
    <source>
        <dbReference type="Proteomes" id="UP000694892"/>
    </source>
</evidence>
<keyword evidence="1" id="KW-0812">Transmembrane</keyword>
<feature type="transmembrane region" description="Helical" evidence="1">
    <location>
        <begin position="38"/>
        <end position="54"/>
    </location>
</feature>
<name>A0A974DS64_XENLA</name>
<sequence>MFLINYGKYSHCHWELYICFIYCCNIKESVVLFPVPKLSVLIIIIIIIIVLPGYQSLASPAISAATVNDTILKLSLGRNRTTRKGPAEVVVAGLWVTSGGLG</sequence>
<proteinExistence type="predicted"/>
<keyword evidence="1" id="KW-1133">Transmembrane helix</keyword>